<dbReference type="EMBL" id="JAPQKR010000004">
    <property type="protein sequence ID" value="KAJ5218452.1"/>
    <property type="molecule type" value="Genomic_DNA"/>
</dbReference>
<feature type="region of interest" description="Disordered" evidence="1">
    <location>
        <begin position="794"/>
        <end position="842"/>
    </location>
</feature>
<reference evidence="2" key="2">
    <citation type="journal article" date="2023" name="IMA Fungus">
        <title>Comparative genomic study of the Penicillium genus elucidates a diverse pangenome and 15 lateral gene transfer events.</title>
        <authorList>
            <person name="Petersen C."/>
            <person name="Sorensen T."/>
            <person name="Nielsen M.R."/>
            <person name="Sondergaard T.E."/>
            <person name="Sorensen J.L."/>
            <person name="Fitzpatrick D.A."/>
            <person name="Frisvad J.C."/>
            <person name="Nielsen K.L."/>
        </authorList>
    </citation>
    <scope>NUCLEOTIDE SEQUENCE</scope>
    <source>
        <strain evidence="2">IBT 15544</strain>
    </source>
</reference>
<feature type="region of interest" description="Disordered" evidence="1">
    <location>
        <begin position="54"/>
        <end position="124"/>
    </location>
</feature>
<sequence>MQPSNSNIADFLSSASDAGVAKAVVFLESADTVNEAIDRYYENPHRYSHRLRASTRNSMSSSMSPRAQCVNDNHFATSPATSPTTSPTQTPSYSLATRSPPASTMSTTSPKLSRVTMSSGTSHHPHMNALIEAAKVRAQDESEMQKMLHGAQLSSRVFNPEVEPEHDTSVLCECPVHKYWKRKIDRLDVHETWSKAVMYPGEKSYHDFAHLRFFNNNPYSEIVSSYAPNGIALYGIPRPDPQFHARFIEQTIALDSSLNAKAQAAVQALEPSFNIWELERLESLVSDISHTRHFSIDGDENSDKMSKRTSIRKVLSVKTPDERSADRMKKKLARSSELRNDILKEENGRWQYDTDRQIVVAYQEIVGMAQMVAEIRTHKPLQYLHLLRAGYFEPIPVFWQGQASSPLRFTIDSAAGWRGITPAWRGYKNTAEERLYWVLNHRDRGGDVIKPDLVREFDMATARMASSVEPHPRYYSPDDICHEHNSRPYTNQVKIPFRLGYTPKAPMDETMILLDGSGSMDSYPVRPNYDKYLVMGYSKSNQPKNKDLAKTIVRRFIEALGKYDNDQRGYQLATFSNEADFIDVIHSWTLNEIWREIKFRGRARIMAGWQKIKELHFQKHSATATYHPVYGWQAGPETPNLRLLLILDSETGDMDEFELEILGVSWAYVTILLIGVDECLHHHRHANRLQRMSDQNHRISFVDAQGNIPERLVTHELLKRHLGYDLTFSEFKDLEQTQQPPAELPSPMRPQHQRSRSSQNLLEQPPVELPSPEETLLWQREQLSGQRQGLFELPAQQAPMELPATEVSTGRPATRLSRQTSPVSPPLQLGPLDSPPPYLRTV</sequence>
<feature type="compositionally biased region" description="Low complexity" evidence="1">
    <location>
        <begin position="76"/>
        <end position="110"/>
    </location>
</feature>
<evidence type="ECO:0000313" key="3">
    <source>
        <dbReference type="Proteomes" id="UP001150904"/>
    </source>
</evidence>
<evidence type="ECO:0008006" key="4">
    <source>
        <dbReference type="Google" id="ProtNLM"/>
    </source>
</evidence>
<name>A0A9W9NER2_9EURO</name>
<dbReference type="Proteomes" id="UP001150904">
    <property type="component" value="Unassembled WGS sequence"/>
</dbReference>
<feature type="compositionally biased region" description="Pro residues" evidence="1">
    <location>
        <begin position="833"/>
        <end position="842"/>
    </location>
</feature>
<accession>A0A9W9NER2</accession>
<dbReference type="GeneID" id="83174914"/>
<evidence type="ECO:0000256" key="1">
    <source>
        <dbReference type="SAM" id="MobiDB-lite"/>
    </source>
</evidence>
<dbReference type="SUPFAM" id="SSF53300">
    <property type="entry name" value="vWA-like"/>
    <property type="match status" value="1"/>
</dbReference>
<feature type="region of interest" description="Disordered" evidence="1">
    <location>
        <begin position="735"/>
        <end position="770"/>
    </location>
</feature>
<keyword evidence="3" id="KW-1185">Reference proteome</keyword>
<evidence type="ECO:0000313" key="2">
    <source>
        <dbReference type="EMBL" id="KAJ5218452.1"/>
    </source>
</evidence>
<dbReference type="RefSeq" id="XP_058313025.1">
    <property type="nucleotide sequence ID" value="XM_058447614.1"/>
</dbReference>
<protein>
    <recommendedName>
        <fullName evidence="4">VWFA domain-containing protein</fullName>
    </recommendedName>
</protein>
<organism evidence="2 3">
    <name type="scientific">Penicillium cinerascens</name>
    <dbReference type="NCBI Taxonomy" id="70096"/>
    <lineage>
        <taxon>Eukaryota</taxon>
        <taxon>Fungi</taxon>
        <taxon>Dikarya</taxon>
        <taxon>Ascomycota</taxon>
        <taxon>Pezizomycotina</taxon>
        <taxon>Eurotiomycetes</taxon>
        <taxon>Eurotiomycetidae</taxon>
        <taxon>Eurotiales</taxon>
        <taxon>Aspergillaceae</taxon>
        <taxon>Penicillium</taxon>
    </lineage>
</organism>
<dbReference type="OrthoDB" id="2142598at2759"/>
<comment type="caution">
    <text evidence="2">The sequence shown here is derived from an EMBL/GenBank/DDBJ whole genome shotgun (WGS) entry which is preliminary data.</text>
</comment>
<proteinExistence type="predicted"/>
<reference evidence="2" key="1">
    <citation type="submission" date="2022-12" db="EMBL/GenBank/DDBJ databases">
        <authorList>
            <person name="Petersen C."/>
        </authorList>
    </citation>
    <scope>NUCLEOTIDE SEQUENCE</scope>
    <source>
        <strain evidence="2">IBT 15544</strain>
    </source>
</reference>
<gene>
    <name evidence="2" type="ORF">N7498_000551</name>
</gene>
<dbReference type="InterPro" id="IPR036465">
    <property type="entry name" value="vWFA_dom_sf"/>
</dbReference>
<dbReference type="AlphaFoldDB" id="A0A9W9NER2"/>